<name>A0AAU9K7Z5_9CILI</name>
<dbReference type="PROSITE" id="PS50896">
    <property type="entry name" value="LISH"/>
    <property type="match status" value="1"/>
</dbReference>
<dbReference type="Proteomes" id="UP001162131">
    <property type="component" value="Unassembled WGS sequence"/>
</dbReference>
<dbReference type="InterPro" id="IPR006594">
    <property type="entry name" value="LisH"/>
</dbReference>
<dbReference type="SUPFAM" id="SSF48371">
    <property type="entry name" value="ARM repeat"/>
    <property type="match status" value="1"/>
</dbReference>
<gene>
    <name evidence="1" type="ORF">BSTOLATCC_MIC60946</name>
</gene>
<sequence>MSTEPDTEVLYEFIKEFLTENNFESTFECFKAEIRAKKVSKEFKMKAQNEISMGITESEWRFHKLMRDSEKVKEWENENKKLIEAWQKALIIAADLIKKIENLRLNADQEIIANYRLQISRLCSQFGLKIDEVQQSFERTSIKVQDYKERILENLNSKDYNSLNKNLIELRNESLLIPKEGRQDYLNSLVARNIFSNNLKKFLEVDNRNTKKNILGIVSILCSSQQGRQYILANNAEWLINFFINFAKIAPSGSVSQRFSISILQKLTYSEDEVCMMISRTDFIEWLIKNLLYTQIMRKSRSHPFIQIFGSALLANLLNYQSGRDFVLNFSDINALLRCLLTILKDPELQIGSIYPILLSISVISATKNIEDINISNEIQEFIEIFRRRQAVDEDFRSIIFSACTNITQKQEIIHKSSEDNSSEQILDFECFPDEIL</sequence>
<dbReference type="AlphaFoldDB" id="A0AAU9K7Z5"/>
<comment type="caution">
    <text evidence="1">The sequence shown here is derived from an EMBL/GenBank/DDBJ whole genome shotgun (WGS) entry which is preliminary data.</text>
</comment>
<evidence type="ECO:0000313" key="1">
    <source>
        <dbReference type="EMBL" id="CAG9334327.1"/>
    </source>
</evidence>
<dbReference type="Gene3D" id="1.25.10.10">
    <property type="entry name" value="Leucine-rich Repeat Variant"/>
    <property type="match status" value="1"/>
</dbReference>
<dbReference type="InterPro" id="IPR016024">
    <property type="entry name" value="ARM-type_fold"/>
</dbReference>
<organism evidence="1 2">
    <name type="scientific">Blepharisma stoltei</name>
    <dbReference type="NCBI Taxonomy" id="1481888"/>
    <lineage>
        <taxon>Eukaryota</taxon>
        <taxon>Sar</taxon>
        <taxon>Alveolata</taxon>
        <taxon>Ciliophora</taxon>
        <taxon>Postciliodesmatophora</taxon>
        <taxon>Heterotrichea</taxon>
        <taxon>Heterotrichida</taxon>
        <taxon>Blepharismidae</taxon>
        <taxon>Blepharisma</taxon>
    </lineage>
</organism>
<proteinExistence type="predicted"/>
<dbReference type="InterPro" id="IPR011989">
    <property type="entry name" value="ARM-like"/>
</dbReference>
<evidence type="ECO:0000313" key="2">
    <source>
        <dbReference type="Proteomes" id="UP001162131"/>
    </source>
</evidence>
<reference evidence="1" key="1">
    <citation type="submission" date="2021-09" db="EMBL/GenBank/DDBJ databases">
        <authorList>
            <consortium name="AG Swart"/>
            <person name="Singh M."/>
            <person name="Singh A."/>
            <person name="Seah K."/>
            <person name="Emmerich C."/>
        </authorList>
    </citation>
    <scope>NUCLEOTIDE SEQUENCE</scope>
    <source>
        <strain evidence="1">ATCC30299</strain>
    </source>
</reference>
<keyword evidence="2" id="KW-1185">Reference proteome</keyword>
<accession>A0AAU9K7Z5</accession>
<dbReference type="EMBL" id="CAJZBQ010000058">
    <property type="protein sequence ID" value="CAG9334327.1"/>
    <property type="molecule type" value="Genomic_DNA"/>
</dbReference>
<protein>
    <recommendedName>
        <fullName evidence="3">LisH domain-containing protein ARMC9</fullName>
    </recommendedName>
</protein>
<evidence type="ECO:0008006" key="3">
    <source>
        <dbReference type="Google" id="ProtNLM"/>
    </source>
</evidence>